<dbReference type="Gene3D" id="1.10.10.2910">
    <property type="match status" value="1"/>
</dbReference>
<dbReference type="AlphaFoldDB" id="A0A6P0DQ02"/>
<sequence length="154" mass="17420">MSISPAERLLQELGVTEPDEIDLEAIAYYVNARVKYRPLDGCEARIIGKGDEAIITVNANSTYRRKRFSIAHELGHWHHHRGKCLACRVEEYRPRDALSPERTADGYAADLLMPYYLFRPLARQQSKLTFKAVATLADTFNASKPATAIRLVES</sequence>
<reference evidence="2 3" key="1">
    <citation type="submission" date="2020-01" db="EMBL/GenBank/DDBJ databases">
        <title>Rhizobium genotypes associated with high levels of biological nitrogen fixation by grain legumes in a temperate-maritime cropping system.</title>
        <authorList>
            <person name="Maluk M."/>
            <person name="Francesc Ferrando Molina F."/>
            <person name="Lopez Del Egido L."/>
            <person name="Lafos M."/>
            <person name="Langarica-Fuentes A."/>
            <person name="Gebre Yohannes G."/>
            <person name="Young M.W."/>
            <person name="Martin P."/>
            <person name="Gantlett R."/>
            <person name="Kenicer G."/>
            <person name="Hawes C."/>
            <person name="Begg G.S."/>
            <person name="Quilliam R.S."/>
            <person name="Squire G.R."/>
            <person name="Poole P.S."/>
            <person name="Young P.W."/>
            <person name="Iannetta P.M."/>
            <person name="James E.K."/>
        </authorList>
    </citation>
    <scope>NUCLEOTIDE SEQUENCE [LARGE SCALE GENOMIC DNA]</scope>
    <source>
        <strain evidence="2 3">JHI944</strain>
    </source>
</reference>
<dbReference type="RefSeq" id="WP_164000903.1">
    <property type="nucleotide sequence ID" value="NZ_WXXP01000237.1"/>
</dbReference>
<comment type="caution">
    <text evidence="2">The sequence shown here is derived from an EMBL/GenBank/DDBJ whole genome shotgun (WGS) entry which is preliminary data.</text>
</comment>
<dbReference type="EMBL" id="WXXP01000237">
    <property type="protein sequence ID" value="NEK55104.1"/>
    <property type="molecule type" value="Genomic_DNA"/>
</dbReference>
<dbReference type="PANTHER" id="PTHR43236:SF2">
    <property type="entry name" value="BLL0069 PROTEIN"/>
    <property type="match status" value="1"/>
</dbReference>
<dbReference type="PANTHER" id="PTHR43236">
    <property type="entry name" value="ANTITOXIN HIGA1"/>
    <property type="match status" value="1"/>
</dbReference>
<dbReference type="Proteomes" id="UP000471409">
    <property type="component" value="Unassembled WGS sequence"/>
</dbReference>
<proteinExistence type="predicted"/>
<feature type="domain" description="IrrE N-terminal-like" evidence="1">
    <location>
        <begin position="52"/>
        <end position="151"/>
    </location>
</feature>
<dbReference type="InterPro" id="IPR052345">
    <property type="entry name" value="Rad_response_metalloprotease"/>
</dbReference>
<dbReference type="Pfam" id="PF06114">
    <property type="entry name" value="Peptidase_M78"/>
    <property type="match status" value="1"/>
</dbReference>
<protein>
    <submittedName>
        <fullName evidence="2">ImmA/IrrE family metallo-endopeptidase</fullName>
    </submittedName>
</protein>
<gene>
    <name evidence="2" type="ORF">GUK36_38345</name>
</gene>
<dbReference type="InterPro" id="IPR010359">
    <property type="entry name" value="IrrE_HExxH"/>
</dbReference>
<organism evidence="2 3">
    <name type="scientific">Rhizobium leguminosarum</name>
    <dbReference type="NCBI Taxonomy" id="384"/>
    <lineage>
        <taxon>Bacteria</taxon>
        <taxon>Pseudomonadati</taxon>
        <taxon>Pseudomonadota</taxon>
        <taxon>Alphaproteobacteria</taxon>
        <taxon>Hyphomicrobiales</taxon>
        <taxon>Rhizobiaceae</taxon>
        <taxon>Rhizobium/Agrobacterium group</taxon>
        <taxon>Rhizobium</taxon>
    </lineage>
</organism>
<accession>A0A6P0DQ02</accession>
<evidence type="ECO:0000313" key="3">
    <source>
        <dbReference type="Proteomes" id="UP000471409"/>
    </source>
</evidence>
<evidence type="ECO:0000259" key="1">
    <source>
        <dbReference type="Pfam" id="PF06114"/>
    </source>
</evidence>
<evidence type="ECO:0000313" key="2">
    <source>
        <dbReference type="EMBL" id="NEK55104.1"/>
    </source>
</evidence>
<feature type="non-terminal residue" evidence="2">
    <location>
        <position position="154"/>
    </location>
</feature>
<name>A0A6P0DQ02_RHILE</name>